<accession>A0A5C3K9H3</accession>
<protein>
    <submittedName>
        <fullName evidence="1">Uncharacterized protein</fullName>
    </submittedName>
</protein>
<dbReference type="EMBL" id="ML210724">
    <property type="protein sequence ID" value="TFK16591.1"/>
    <property type="molecule type" value="Genomic_DNA"/>
</dbReference>
<dbReference type="Proteomes" id="UP000307440">
    <property type="component" value="Unassembled WGS sequence"/>
</dbReference>
<sequence length="65" mass="6901">MFVVFKTESTISSLQYREENLETSRSLLSAELLAVTARDGATDAGPTLGTIGAQGQGDSAFAKYK</sequence>
<name>A0A5C3K9H3_COPMA</name>
<reference evidence="1 2" key="1">
    <citation type="journal article" date="2019" name="Nat. Ecol. Evol.">
        <title>Megaphylogeny resolves global patterns of mushroom evolution.</title>
        <authorList>
            <person name="Varga T."/>
            <person name="Krizsan K."/>
            <person name="Foldi C."/>
            <person name="Dima B."/>
            <person name="Sanchez-Garcia M."/>
            <person name="Sanchez-Ramirez S."/>
            <person name="Szollosi G.J."/>
            <person name="Szarkandi J.G."/>
            <person name="Papp V."/>
            <person name="Albert L."/>
            <person name="Andreopoulos W."/>
            <person name="Angelini C."/>
            <person name="Antonin V."/>
            <person name="Barry K.W."/>
            <person name="Bougher N.L."/>
            <person name="Buchanan P."/>
            <person name="Buyck B."/>
            <person name="Bense V."/>
            <person name="Catcheside P."/>
            <person name="Chovatia M."/>
            <person name="Cooper J."/>
            <person name="Damon W."/>
            <person name="Desjardin D."/>
            <person name="Finy P."/>
            <person name="Geml J."/>
            <person name="Haridas S."/>
            <person name="Hughes K."/>
            <person name="Justo A."/>
            <person name="Karasinski D."/>
            <person name="Kautmanova I."/>
            <person name="Kiss B."/>
            <person name="Kocsube S."/>
            <person name="Kotiranta H."/>
            <person name="LaButti K.M."/>
            <person name="Lechner B.E."/>
            <person name="Liimatainen K."/>
            <person name="Lipzen A."/>
            <person name="Lukacs Z."/>
            <person name="Mihaltcheva S."/>
            <person name="Morgado L.N."/>
            <person name="Niskanen T."/>
            <person name="Noordeloos M.E."/>
            <person name="Ohm R.A."/>
            <person name="Ortiz-Santana B."/>
            <person name="Ovrebo C."/>
            <person name="Racz N."/>
            <person name="Riley R."/>
            <person name="Savchenko A."/>
            <person name="Shiryaev A."/>
            <person name="Soop K."/>
            <person name="Spirin V."/>
            <person name="Szebenyi C."/>
            <person name="Tomsovsky M."/>
            <person name="Tulloss R.E."/>
            <person name="Uehling J."/>
            <person name="Grigoriev I.V."/>
            <person name="Vagvolgyi C."/>
            <person name="Papp T."/>
            <person name="Martin F.M."/>
            <person name="Miettinen O."/>
            <person name="Hibbett D.S."/>
            <person name="Nagy L.G."/>
        </authorList>
    </citation>
    <scope>NUCLEOTIDE SEQUENCE [LARGE SCALE GENOMIC DNA]</scope>
    <source>
        <strain evidence="1 2">CBS 121175</strain>
    </source>
</reference>
<dbReference type="AlphaFoldDB" id="A0A5C3K9H3"/>
<evidence type="ECO:0000313" key="2">
    <source>
        <dbReference type="Proteomes" id="UP000307440"/>
    </source>
</evidence>
<organism evidence="1 2">
    <name type="scientific">Coprinopsis marcescibilis</name>
    <name type="common">Agaric fungus</name>
    <name type="synonym">Psathyrella marcescibilis</name>
    <dbReference type="NCBI Taxonomy" id="230819"/>
    <lineage>
        <taxon>Eukaryota</taxon>
        <taxon>Fungi</taxon>
        <taxon>Dikarya</taxon>
        <taxon>Basidiomycota</taxon>
        <taxon>Agaricomycotina</taxon>
        <taxon>Agaricomycetes</taxon>
        <taxon>Agaricomycetidae</taxon>
        <taxon>Agaricales</taxon>
        <taxon>Agaricineae</taxon>
        <taxon>Psathyrellaceae</taxon>
        <taxon>Coprinopsis</taxon>
    </lineage>
</organism>
<gene>
    <name evidence="1" type="ORF">FA15DRAFT_711655</name>
</gene>
<proteinExistence type="predicted"/>
<keyword evidence="2" id="KW-1185">Reference proteome</keyword>
<evidence type="ECO:0000313" key="1">
    <source>
        <dbReference type="EMBL" id="TFK16591.1"/>
    </source>
</evidence>